<evidence type="ECO:0008006" key="5">
    <source>
        <dbReference type="Google" id="ProtNLM"/>
    </source>
</evidence>
<dbReference type="EMBL" id="ML119151">
    <property type="protein sequence ID" value="RPB09528.1"/>
    <property type="molecule type" value="Genomic_DNA"/>
</dbReference>
<feature type="signal peptide" evidence="2">
    <location>
        <begin position="1"/>
        <end position="28"/>
    </location>
</feature>
<feature type="chain" id="PRO_5017946527" description="Secreted protein" evidence="2">
    <location>
        <begin position="29"/>
        <end position="104"/>
    </location>
</feature>
<proteinExistence type="predicted"/>
<dbReference type="InParanoid" id="A0A3N4KJD2"/>
<dbReference type="Proteomes" id="UP000277580">
    <property type="component" value="Unassembled WGS sequence"/>
</dbReference>
<evidence type="ECO:0000313" key="4">
    <source>
        <dbReference type="Proteomes" id="UP000277580"/>
    </source>
</evidence>
<feature type="compositionally biased region" description="Basic residues" evidence="1">
    <location>
        <begin position="79"/>
        <end position="90"/>
    </location>
</feature>
<name>A0A3N4KJD2_9PEZI</name>
<protein>
    <recommendedName>
        <fullName evidence="5">Secreted protein</fullName>
    </recommendedName>
</protein>
<keyword evidence="4" id="KW-1185">Reference proteome</keyword>
<organism evidence="3 4">
    <name type="scientific">Morchella conica CCBAS932</name>
    <dbReference type="NCBI Taxonomy" id="1392247"/>
    <lineage>
        <taxon>Eukaryota</taxon>
        <taxon>Fungi</taxon>
        <taxon>Dikarya</taxon>
        <taxon>Ascomycota</taxon>
        <taxon>Pezizomycotina</taxon>
        <taxon>Pezizomycetes</taxon>
        <taxon>Pezizales</taxon>
        <taxon>Morchellaceae</taxon>
        <taxon>Morchella</taxon>
    </lineage>
</organism>
<dbReference type="AlphaFoldDB" id="A0A3N4KJD2"/>
<evidence type="ECO:0000256" key="2">
    <source>
        <dbReference type="SAM" id="SignalP"/>
    </source>
</evidence>
<evidence type="ECO:0000313" key="3">
    <source>
        <dbReference type="EMBL" id="RPB09528.1"/>
    </source>
</evidence>
<evidence type="ECO:0000256" key="1">
    <source>
        <dbReference type="SAM" id="MobiDB-lite"/>
    </source>
</evidence>
<reference evidence="3 4" key="1">
    <citation type="journal article" date="2018" name="Nat. Ecol. Evol.">
        <title>Pezizomycetes genomes reveal the molecular basis of ectomycorrhizal truffle lifestyle.</title>
        <authorList>
            <person name="Murat C."/>
            <person name="Payen T."/>
            <person name="Noel B."/>
            <person name="Kuo A."/>
            <person name="Morin E."/>
            <person name="Chen J."/>
            <person name="Kohler A."/>
            <person name="Krizsan K."/>
            <person name="Balestrini R."/>
            <person name="Da Silva C."/>
            <person name="Montanini B."/>
            <person name="Hainaut M."/>
            <person name="Levati E."/>
            <person name="Barry K.W."/>
            <person name="Belfiori B."/>
            <person name="Cichocki N."/>
            <person name="Clum A."/>
            <person name="Dockter R.B."/>
            <person name="Fauchery L."/>
            <person name="Guy J."/>
            <person name="Iotti M."/>
            <person name="Le Tacon F."/>
            <person name="Lindquist E.A."/>
            <person name="Lipzen A."/>
            <person name="Malagnac F."/>
            <person name="Mello A."/>
            <person name="Molinier V."/>
            <person name="Miyauchi S."/>
            <person name="Poulain J."/>
            <person name="Riccioni C."/>
            <person name="Rubini A."/>
            <person name="Sitrit Y."/>
            <person name="Splivallo R."/>
            <person name="Traeger S."/>
            <person name="Wang M."/>
            <person name="Zifcakova L."/>
            <person name="Wipf D."/>
            <person name="Zambonelli A."/>
            <person name="Paolocci F."/>
            <person name="Nowrousian M."/>
            <person name="Ottonello S."/>
            <person name="Baldrian P."/>
            <person name="Spatafora J.W."/>
            <person name="Henrissat B."/>
            <person name="Nagy L.G."/>
            <person name="Aury J.M."/>
            <person name="Wincker P."/>
            <person name="Grigoriev I.V."/>
            <person name="Bonfante P."/>
            <person name="Martin F.M."/>
        </authorList>
    </citation>
    <scope>NUCLEOTIDE SEQUENCE [LARGE SCALE GENOMIC DNA]</scope>
    <source>
        <strain evidence="3 4">CCBAS932</strain>
    </source>
</reference>
<feature type="region of interest" description="Disordered" evidence="1">
    <location>
        <begin position="79"/>
        <end position="104"/>
    </location>
</feature>
<accession>A0A3N4KJD2</accession>
<keyword evidence="2" id="KW-0732">Signal</keyword>
<sequence length="104" mass="11467">MYAVRCTLSPSLLVTCFLAPLHLHAWLADVDVGKKELKPAELRHSSYSCWSGPSTGLPAAMALLCFPLQAKQFDKARGKKQLRGAKRRARAREEGRESAVSLCI</sequence>
<gene>
    <name evidence="3" type="ORF">P167DRAFT_538373</name>
</gene>